<accession>A0ABD5VAJ5</accession>
<evidence type="ECO:0000259" key="1">
    <source>
        <dbReference type="Pfam" id="PF01314"/>
    </source>
</evidence>
<dbReference type="SUPFAM" id="SSF48310">
    <property type="entry name" value="Aldehyde ferredoxin oxidoreductase, C-terminal domains"/>
    <property type="match status" value="1"/>
</dbReference>
<evidence type="ECO:0000313" key="2">
    <source>
        <dbReference type="EMBL" id="MFC6907150.1"/>
    </source>
</evidence>
<gene>
    <name evidence="2" type="ORF">ACFQGH_18370</name>
</gene>
<dbReference type="Pfam" id="PF01314">
    <property type="entry name" value="AFOR_C"/>
    <property type="match status" value="1"/>
</dbReference>
<dbReference type="AlphaFoldDB" id="A0ABD5VAJ5"/>
<dbReference type="Gene3D" id="1.10.599.10">
    <property type="entry name" value="Aldehyde Ferredoxin Oxidoreductase Protein, subunit A, domain 3"/>
    <property type="match status" value="1"/>
</dbReference>
<keyword evidence="3" id="KW-1185">Reference proteome</keyword>
<protein>
    <submittedName>
        <fullName evidence="2">Aldehyde ferredoxin oxidoreductase C-terminal domain-containing protein</fullName>
    </submittedName>
</protein>
<reference evidence="2 3" key="1">
    <citation type="journal article" date="2019" name="Int. J. Syst. Evol. Microbiol.">
        <title>The Global Catalogue of Microorganisms (GCM) 10K type strain sequencing project: providing services to taxonomists for standard genome sequencing and annotation.</title>
        <authorList>
            <consortium name="The Broad Institute Genomics Platform"/>
            <consortium name="The Broad Institute Genome Sequencing Center for Infectious Disease"/>
            <person name="Wu L."/>
            <person name="Ma J."/>
        </authorList>
    </citation>
    <scope>NUCLEOTIDE SEQUENCE [LARGE SCALE GENOMIC DNA]</scope>
    <source>
        <strain evidence="2 3">CGMCC 1.3240</strain>
    </source>
</reference>
<dbReference type="Proteomes" id="UP001596312">
    <property type="component" value="Unassembled WGS sequence"/>
</dbReference>
<proteinExistence type="predicted"/>
<sequence>MYEVDLGLQKSERESFDEMFEEYYEFRGWNEDGAPTPSTLSRFYPTCYESSKPAKGSCLPFATKTRTRRNHSLDPLLVHPELSIIQIYLVQHAPIIS</sequence>
<dbReference type="EMBL" id="JBHSXQ010000007">
    <property type="protein sequence ID" value="MFC6907150.1"/>
    <property type="molecule type" value="Genomic_DNA"/>
</dbReference>
<dbReference type="InterPro" id="IPR036021">
    <property type="entry name" value="Tungsten_al_ferr_oxy-like_C"/>
</dbReference>
<evidence type="ECO:0000313" key="3">
    <source>
        <dbReference type="Proteomes" id="UP001596312"/>
    </source>
</evidence>
<feature type="domain" description="Aldehyde ferredoxin oxidoreductase C-terminal" evidence="1">
    <location>
        <begin position="10"/>
        <end position="42"/>
    </location>
</feature>
<dbReference type="InterPro" id="IPR001203">
    <property type="entry name" value="OxRdtase_Ald_Fedxn_C"/>
</dbReference>
<organism evidence="2 3">
    <name type="scientific">Halalkalicoccus tibetensis</name>
    <dbReference type="NCBI Taxonomy" id="175632"/>
    <lineage>
        <taxon>Archaea</taxon>
        <taxon>Methanobacteriati</taxon>
        <taxon>Methanobacteriota</taxon>
        <taxon>Stenosarchaea group</taxon>
        <taxon>Halobacteria</taxon>
        <taxon>Halobacteriales</taxon>
        <taxon>Halococcaceae</taxon>
        <taxon>Halalkalicoccus</taxon>
    </lineage>
</organism>
<dbReference type="RefSeq" id="WP_390220985.1">
    <property type="nucleotide sequence ID" value="NZ_JBBMXV010000007.1"/>
</dbReference>
<dbReference type="InterPro" id="IPR013985">
    <property type="entry name" value="Ald_Fedxn_OxRdtase_dom3"/>
</dbReference>
<name>A0ABD5VAJ5_9EURY</name>
<comment type="caution">
    <text evidence="2">The sequence shown here is derived from an EMBL/GenBank/DDBJ whole genome shotgun (WGS) entry which is preliminary data.</text>
</comment>